<dbReference type="OrthoDB" id="9873543at2"/>
<dbReference type="AlphaFoldDB" id="A0A2Z4IP04"/>
<evidence type="ECO:0000313" key="1">
    <source>
        <dbReference type="EMBL" id="AWW32822.1"/>
    </source>
</evidence>
<dbReference type="KEGG" id="est:DN752_23250"/>
<sequence>MKKHLIDFELFKVLFPSLIKLEIKRFQTAIDQAEDVYFIEAEKERKITTKIELKRIFLKKLPFEIYLKCFPPS</sequence>
<protein>
    <submittedName>
        <fullName evidence="1">Uncharacterized protein</fullName>
    </submittedName>
</protein>
<evidence type="ECO:0000313" key="2">
    <source>
        <dbReference type="Proteomes" id="UP000248688"/>
    </source>
</evidence>
<organism evidence="1 2">
    <name type="scientific">Echinicola strongylocentroti</name>
    <dbReference type="NCBI Taxonomy" id="1795355"/>
    <lineage>
        <taxon>Bacteria</taxon>
        <taxon>Pseudomonadati</taxon>
        <taxon>Bacteroidota</taxon>
        <taxon>Cytophagia</taxon>
        <taxon>Cytophagales</taxon>
        <taxon>Cyclobacteriaceae</taxon>
        <taxon>Echinicola</taxon>
    </lineage>
</organism>
<reference evidence="1 2" key="1">
    <citation type="submission" date="2018-06" db="EMBL/GenBank/DDBJ databases">
        <title>Echinicola strongylocentroti sp. nov., isolated from a sea urchin Strongylocentrotus intermedius.</title>
        <authorList>
            <person name="Bae S.S."/>
        </authorList>
    </citation>
    <scope>NUCLEOTIDE SEQUENCE [LARGE SCALE GENOMIC DNA]</scope>
    <source>
        <strain evidence="1 2">MEBiC08714</strain>
    </source>
</reference>
<name>A0A2Z4IP04_9BACT</name>
<proteinExistence type="predicted"/>
<keyword evidence="2" id="KW-1185">Reference proteome</keyword>
<dbReference type="RefSeq" id="WP_112786194.1">
    <property type="nucleotide sequence ID" value="NZ_CP030041.1"/>
</dbReference>
<gene>
    <name evidence="1" type="ORF">DN752_23250</name>
</gene>
<dbReference type="Proteomes" id="UP000248688">
    <property type="component" value="Chromosome"/>
</dbReference>
<dbReference type="EMBL" id="CP030041">
    <property type="protein sequence ID" value="AWW32822.1"/>
    <property type="molecule type" value="Genomic_DNA"/>
</dbReference>
<accession>A0A2Z4IP04</accession>